<feature type="compositionally biased region" description="Basic and acidic residues" evidence="1">
    <location>
        <begin position="385"/>
        <end position="395"/>
    </location>
</feature>
<evidence type="ECO:0000256" key="1">
    <source>
        <dbReference type="SAM" id="MobiDB-lite"/>
    </source>
</evidence>
<proteinExistence type="predicted"/>
<feature type="compositionally biased region" description="Basic residues" evidence="1">
    <location>
        <begin position="254"/>
        <end position="264"/>
    </location>
</feature>
<feature type="region of interest" description="Disordered" evidence="1">
    <location>
        <begin position="310"/>
        <end position="329"/>
    </location>
</feature>
<feature type="region of interest" description="Disordered" evidence="1">
    <location>
        <begin position="344"/>
        <end position="486"/>
    </location>
</feature>
<feature type="compositionally biased region" description="Basic residues" evidence="1">
    <location>
        <begin position="344"/>
        <end position="353"/>
    </location>
</feature>
<reference evidence="2" key="1">
    <citation type="submission" date="2018-01" db="EMBL/GenBank/DDBJ databases">
        <title>An insight into the sialome of Amazonian anophelines.</title>
        <authorList>
            <person name="Ribeiro J.M."/>
            <person name="Scarpassa V."/>
            <person name="Calvo E."/>
        </authorList>
    </citation>
    <scope>NUCLEOTIDE SEQUENCE</scope>
    <source>
        <tissue evidence="2">Salivary glands</tissue>
    </source>
</reference>
<feature type="region of interest" description="Disordered" evidence="1">
    <location>
        <begin position="205"/>
        <end position="225"/>
    </location>
</feature>
<dbReference type="EMBL" id="GGFJ01004795">
    <property type="protein sequence ID" value="MBW53936.1"/>
    <property type="molecule type" value="Transcribed_RNA"/>
</dbReference>
<accession>A0A2M4BLJ0</accession>
<organism evidence="2">
    <name type="scientific">Anopheles marajoara</name>
    <dbReference type="NCBI Taxonomy" id="58244"/>
    <lineage>
        <taxon>Eukaryota</taxon>
        <taxon>Metazoa</taxon>
        <taxon>Ecdysozoa</taxon>
        <taxon>Arthropoda</taxon>
        <taxon>Hexapoda</taxon>
        <taxon>Insecta</taxon>
        <taxon>Pterygota</taxon>
        <taxon>Neoptera</taxon>
        <taxon>Endopterygota</taxon>
        <taxon>Diptera</taxon>
        <taxon>Nematocera</taxon>
        <taxon>Culicoidea</taxon>
        <taxon>Culicidae</taxon>
        <taxon>Anophelinae</taxon>
        <taxon>Anopheles</taxon>
    </lineage>
</organism>
<feature type="compositionally biased region" description="Polar residues" evidence="1">
    <location>
        <begin position="466"/>
        <end position="479"/>
    </location>
</feature>
<feature type="compositionally biased region" description="Basic residues" evidence="1">
    <location>
        <begin position="408"/>
        <end position="448"/>
    </location>
</feature>
<feature type="compositionally biased region" description="Basic residues" evidence="1">
    <location>
        <begin position="214"/>
        <end position="225"/>
    </location>
</feature>
<feature type="compositionally biased region" description="Low complexity" evidence="1">
    <location>
        <begin position="354"/>
        <end position="384"/>
    </location>
</feature>
<feature type="compositionally biased region" description="Basic residues" evidence="1">
    <location>
        <begin position="281"/>
        <end position="293"/>
    </location>
</feature>
<evidence type="ECO:0000313" key="2">
    <source>
        <dbReference type="EMBL" id="MBW53936.1"/>
    </source>
</evidence>
<name>A0A2M4BLJ0_9DIPT</name>
<protein>
    <submittedName>
        <fullName evidence="2">Uncharacterized protein</fullName>
    </submittedName>
</protein>
<dbReference type="AlphaFoldDB" id="A0A2M4BLJ0"/>
<sequence>MANEKQQPPQTTASLATSIIPEFHAASDDWNVYREILEEFYRANGITGAGRVPVLLSVIGKGTYRTVRGLCHPRSPKEMEYDELCRVMARQFVPEVAIFRLRSRFYRAEQRRCGGESVKQWYARLKALSVECQFEEQQLEPLLLDRFVIGLAPGPVQNRLCEELPGSLTLERAVDIAASVEAAQHPTTDDAEEMVQEFAEMGLGEADGEGERHCSRRRHRHRGRHGRHARFGLLGHGVMGPWGPFAGPFAGGHGSHHRHRHQHPHAPAPGWQSGAEEMAPHRHHHRHHHRHPAAPHWGPPAGVFMPGGFGRPCHRERPSRGYGGPGMMCPGSSYERRLAKKWRKMHYRMRRSRSTSSSSSSSSSSNSSSSSGSSSSSSTSGSASETEREPQTTDKKCRKRDKNEAAAQRKHHHGKHGHGHGRHEHGHGHGRRRRGHGHGHGHGHHHHHGFDAGSRRHQHRSRRQQATAEETQPINNEPTTEPELIE</sequence>
<feature type="region of interest" description="Disordered" evidence="1">
    <location>
        <begin position="250"/>
        <end position="297"/>
    </location>
</feature>